<protein>
    <submittedName>
        <fullName evidence="1">Conserved domain protein</fullName>
    </submittedName>
</protein>
<dbReference type="Proteomes" id="UP000010321">
    <property type="component" value="Unassembled WGS sequence"/>
</dbReference>
<proteinExistence type="predicted"/>
<comment type="caution">
    <text evidence="1">The sequence shown here is derived from an EMBL/GenBank/DDBJ whole genome shotgun (WGS) entry which is preliminary data.</text>
</comment>
<reference evidence="1 2" key="1">
    <citation type="submission" date="2011-02" db="EMBL/GenBank/DDBJ databases">
        <authorList>
            <person name="Weinstock G."/>
            <person name="Sodergren E."/>
            <person name="Clifton S."/>
            <person name="Fulton L."/>
            <person name="Fulton B."/>
            <person name="Courtney L."/>
            <person name="Fronick C."/>
            <person name="Harrison M."/>
            <person name="Strong C."/>
            <person name="Farmer C."/>
            <person name="Delahaunty K."/>
            <person name="Markovic C."/>
            <person name="Hall O."/>
            <person name="Minx P."/>
            <person name="Tomlinson C."/>
            <person name="Mitreva M."/>
            <person name="Hou S."/>
            <person name="Chen J."/>
            <person name="Wollam A."/>
            <person name="Pepin K.H."/>
            <person name="Johnson M."/>
            <person name="Bhonagiri V."/>
            <person name="Zhang X."/>
            <person name="Suruliraj S."/>
            <person name="Warren W."/>
            <person name="Chinwalla A."/>
            <person name="Mardis E.R."/>
            <person name="Wilson R.K."/>
        </authorList>
    </citation>
    <scope>NUCLEOTIDE SEQUENCE [LARGE SCALE GENOMIC DNA]</scope>
    <source>
        <strain evidence="1 2">YIT 12056</strain>
    </source>
</reference>
<evidence type="ECO:0000313" key="1">
    <source>
        <dbReference type="EMBL" id="EGF53337.1"/>
    </source>
</evidence>
<name>A0ABP2KUI8_9BACE</name>
<sequence length="47" mass="5472">MFSLKIKAQNYEKKEEVHNSLVKTIIKSGICAHNKVLINFHFLPFVI</sequence>
<accession>A0ABP2KUI8</accession>
<keyword evidence="2" id="KW-1185">Reference proteome</keyword>
<dbReference type="EMBL" id="AFBM01000008">
    <property type="protein sequence ID" value="EGF53337.1"/>
    <property type="molecule type" value="Genomic_DNA"/>
</dbReference>
<evidence type="ECO:0000313" key="2">
    <source>
        <dbReference type="Proteomes" id="UP000010321"/>
    </source>
</evidence>
<gene>
    <name evidence="1" type="ORF">HMPREF9445_00853</name>
</gene>
<organism evidence="1 2">
    <name type="scientific">Bacteroides clarus YIT 12056</name>
    <dbReference type="NCBI Taxonomy" id="762984"/>
    <lineage>
        <taxon>Bacteria</taxon>
        <taxon>Pseudomonadati</taxon>
        <taxon>Bacteroidota</taxon>
        <taxon>Bacteroidia</taxon>
        <taxon>Bacteroidales</taxon>
        <taxon>Bacteroidaceae</taxon>
        <taxon>Bacteroides</taxon>
    </lineage>
</organism>